<protein>
    <submittedName>
        <fullName evidence="1">Uncharacterized protein</fullName>
    </submittedName>
</protein>
<dbReference type="AlphaFoldDB" id="A0A5D3WN75"/>
<dbReference type="OrthoDB" id="6981191at2"/>
<keyword evidence="2" id="KW-1185">Reference proteome</keyword>
<reference evidence="1 2" key="1">
    <citation type="submission" date="2019-07" db="EMBL/GenBank/DDBJ databases">
        <title>Genomic Encyclopedia of Type Strains, Phase IV (KMG-IV): sequencing the most valuable type-strain genomes for metagenomic binning, comparative biology and taxonomic classification.</title>
        <authorList>
            <person name="Goeker M."/>
        </authorList>
    </citation>
    <scope>NUCLEOTIDE SEQUENCE [LARGE SCALE GENOMIC DNA]</scope>
    <source>
        <strain evidence="1 2">SS015</strain>
    </source>
</reference>
<name>A0A5D3WN75_9BACT</name>
<comment type="caution">
    <text evidence="1">The sequence shown here is derived from an EMBL/GenBank/DDBJ whole genome shotgun (WGS) entry which is preliminary data.</text>
</comment>
<dbReference type="Proteomes" id="UP000324159">
    <property type="component" value="Unassembled WGS sequence"/>
</dbReference>
<evidence type="ECO:0000313" key="2">
    <source>
        <dbReference type="Proteomes" id="UP000324159"/>
    </source>
</evidence>
<evidence type="ECO:0000313" key="1">
    <source>
        <dbReference type="EMBL" id="TYO99675.1"/>
    </source>
</evidence>
<gene>
    <name evidence="1" type="ORF">EDC39_102200</name>
</gene>
<sequence length="196" mass="23061">MEYDSDYSGWGNEVLYRMCQEKPHHDNRDVIRAKLWIIGRAYSASIERKAKPGFKMEDAVDIIKASDIDLYIQELKKIERLNESNVFTLLKAHKYFTGVLKDATGIEKRSLASKYLHFHAPSSVFIYDSIANKKIRKILRKQKKHFKISRKFDDAYEAFVCRCIYYRDMVLDPKIGRLATPRRIDMELLGYRPLSD</sequence>
<organism evidence="1 2">
    <name type="scientific">Geothermobacter ehrlichii</name>
    <dbReference type="NCBI Taxonomy" id="213224"/>
    <lineage>
        <taxon>Bacteria</taxon>
        <taxon>Pseudomonadati</taxon>
        <taxon>Thermodesulfobacteriota</taxon>
        <taxon>Desulfuromonadia</taxon>
        <taxon>Desulfuromonadales</taxon>
        <taxon>Geothermobacteraceae</taxon>
        <taxon>Geothermobacter</taxon>
    </lineage>
</organism>
<dbReference type="EMBL" id="VNIB01000002">
    <property type="protein sequence ID" value="TYO99675.1"/>
    <property type="molecule type" value="Genomic_DNA"/>
</dbReference>
<proteinExistence type="predicted"/>
<dbReference type="RefSeq" id="WP_148894983.1">
    <property type="nucleotide sequence ID" value="NZ_VNIB01000002.1"/>
</dbReference>
<accession>A0A5D3WN75</accession>